<accession>A0A372NZ30</accession>
<proteinExistence type="predicted"/>
<dbReference type="AlphaFoldDB" id="A0A372NZ30"/>
<dbReference type="InterPro" id="IPR036291">
    <property type="entry name" value="NAD(P)-bd_dom_sf"/>
</dbReference>
<dbReference type="OrthoDB" id="329806at2"/>
<dbReference type="SUPFAM" id="SSF51735">
    <property type="entry name" value="NAD(P)-binding Rossmann-fold domains"/>
    <property type="match status" value="1"/>
</dbReference>
<dbReference type="Gene3D" id="3.40.50.720">
    <property type="entry name" value="NAD(P)-binding Rossmann-like Domain"/>
    <property type="match status" value="1"/>
</dbReference>
<evidence type="ECO:0000313" key="2">
    <source>
        <dbReference type="EMBL" id="RFZ95368.1"/>
    </source>
</evidence>
<evidence type="ECO:0000313" key="3">
    <source>
        <dbReference type="Proteomes" id="UP000264217"/>
    </source>
</evidence>
<protein>
    <submittedName>
        <fullName evidence="2">NAD-dependent epimerase/dehydratase family protein</fullName>
    </submittedName>
</protein>
<dbReference type="InterPro" id="IPR001509">
    <property type="entry name" value="Epimerase_deHydtase"/>
</dbReference>
<dbReference type="Pfam" id="PF01370">
    <property type="entry name" value="Epimerase"/>
    <property type="match status" value="1"/>
</dbReference>
<gene>
    <name evidence="2" type="ORF">D0C36_07525</name>
</gene>
<organism evidence="2 3">
    <name type="scientific">Mucilaginibacter conchicola</name>
    <dbReference type="NCBI Taxonomy" id="2303333"/>
    <lineage>
        <taxon>Bacteria</taxon>
        <taxon>Pseudomonadati</taxon>
        <taxon>Bacteroidota</taxon>
        <taxon>Sphingobacteriia</taxon>
        <taxon>Sphingobacteriales</taxon>
        <taxon>Sphingobacteriaceae</taxon>
        <taxon>Mucilaginibacter</taxon>
    </lineage>
</organism>
<comment type="caution">
    <text evidence="2">The sequence shown here is derived from an EMBL/GenBank/DDBJ whole genome shotgun (WGS) entry which is preliminary data.</text>
</comment>
<dbReference type="RefSeq" id="WP_117390932.1">
    <property type="nucleotide sequence ID" value="NZ_QWDC01000001.1"/>
</dbReference>
<dbReference type="EMBL" id="QWDC01000001">
    <property type="protein sequence ID" value="RFZ95368.1"/>
    <property type="molecule type" value="Genomic_DNA"/>
</dbReference>
<dbReference type="Proteomes" id="UP000264217">
    <property type="component" value="Unassembled WGS sequence"/>
</dbReference>
<feature type="domain" description="NAD-dependent epimerase/dehydratase" evidence="1">
    <location>
        <begin position="7"/>
        <end position="214"/>
    </location>
</feature>
<dbReference type="InterPro" id="IPR050177">
    <property type="entry name" value="Lipid_A_modif_metabolic_enz"/>
</dbReference>
<keyword evidence="3" id="KW-1185">Reference proteome</keyword>
<reference evidence="2 3" key="1">
    <citation type="submission" date="2018-08" db="EMBL/GenBank/DDBJ databases">
        <title>Mucilaginibacter sp. MYSH2.</title>
        <authorList>
            <person name="Seo T."/>
        </authorList>
    </citation>
    <scope>NUCLEOTIDE SEQUENCE [LARGE SCALE GENOMIC DNA]</scope>
    <source>
        <strain evidence="2 3">MYSH2</strain>
    </source>
</reference>
<sequence>MPDLLYTGASGFLASNTIPTLKQLGYNVITLGTGNETYQYDIARQVPVFNEQYDIVFHAAGKAHSEPKTEAEKQLFYDVNFKGTVNVCKGLENSGALPKQFVFISTVAVYGLDSGELVTEEHALNGDTPYAKSKIMAEEWLAEWAGRNNVTLTILRLPLVAGANPPGNLGAMINGIRSGKYLSIGKATASKSIIWAEDIATILPRLAPVGGIYNITDGLHPTFSQLETVISGQLKKKTPLSLPMGMAKILGWVGDIMGSKFPVNSSKLKKITSTLTFDDKKLHAAIEWAPSSVVKKLSQIPL</sequence>
<evidence type="ECO:0000259" key="1">
    <source>
        <dbReference type="Pfam" id="PF01370"/>
    </source>
</evidence>
<name>A0A372NZ30_9SPHI</name>
<dbReference type="PANTHER" id="PTHR43245">
    <property type="entry name" value="BIFUNCTIONAL POLYMYXIN RESISTANCE PROTEIN ARNA"/>
    <property type="match status" value="1"/>
</dbReference>